<dbReference type="PRINTS" id="PR00019">
    <property type="entry name" value="LEURICHRPT"/>
</dbReference>
<dbReference type="SMART" id="SM00369">
    <property type="entry name" value="LRR_TYP"/>
    <property type="match status" value="12"/>
</dbReference>
<accession>A0A182TB99</accession>
<keyword evidence="2" id="KW-0433">Leucine-rich repeat</keyword>
<evidence type="ECO:0008006" key="13">
    <source>
        <dbReference type="Google" id="ProtNLM"/>
    </source>
</evidence>
<dbReference type="PANTHER" id="PTHR24365:SF541">
    <property type="entry name" value="PROTEIN TOLL-RELATED"/>
    <property type="match status" value="1"/>
</dbReference>
<evidence type="ECO:0000256" key="5">
    <source>
        <dbReference type="ARBA" id="ARBA00022737"/>
    </source>
</evidence>
<dbReference type="PROSITE" id="PS51450">
    <property type="entry name" value="LRR"/>
    <property type="match status" value="3"/>
</dbReference>
<proteinExistence type="predicted"/>
<dbReference type="Pfam" id="PF13855">
    <property type="entry name" value="LRR_8"/>
    <property type="match status" value="2"/>
</dbReference>
<dbReference type="GO" id="GO:0004888">
    <property type="term" value="F:transmembrane signaling receptor activity"/>
    <property type="evidence" value="ECO:0007669"/>
    <property type="project" value="InterPro"/>
</dbReference>
<dbReference type="Proteomes" id="UP000075901">
    <property type="component" value="Unassembled WGS sequence"/>
</dbReference>
<evidence type="ECO:0000313" key="11">
    <source>
        <dbReference type="EnsemblMetazoa" id="AMAM023383-PA"/>
    </source>
</evidence>
<keyword evidence="7" id="KW-0520">NAD</keyword>
<keyword evidence="6 10" id="KW-1133">Transmembrane helix</keyword>
<evidence type="ECO:0000256" key="3">
    <source>
        <dbReference type="ARBA" id="ARBA00022692"/>
    </source>
</evidence>
<dbReference type="VEuPathDB" id="VectorBase:AMAM023383"/>
<evidence type="ECO:0000256" key="6">
    <source>
        <dbReference type="ARBA" id="ARBA00022989"/>
    </source>
</evidence>
<dbReference type="GO" id="GO:0005886">
    <property type="term" value="C:plasma membrane"/>
    <property type="evidence" value="ECO:0007669"/>
    <property type="project" value="TreeGrafter"/>
</dbReference>
<evidence type="ECO:0000256" key="7">
    <source>
        <dbReference type="ARBA" id="ARBA00023027"/>
    </source>
</evidence>
<organism evidence="11 12">
    <name type="scientific">Anopheles maculatus</name>
    <dbReference type="NCBI Taxonomy" id="74869"/>
    <lineage>
        <taxon>Eukaryota</taxon>
        <taxon>Metazoa</taxon>
        <taxon>Ecdysozoa</taxon>
        <taxon>Arthropoda</taxon>
        <taxon>Hexapoda</taxon>
        <taxon>Insecta</taxon>
        <taxon>Pterygota</taxon>
        <taxon>Neoptera</taxon>
        <taxon>Endopterygota</taxon>
        <taxon>Diptera</taxon>
        <taxon>Nematocera</taxon>
        <taxon>Culicoidea</taxon>
        <taxon>Culicidae</taxon>
        <taxon>Anophelinae</taxon>
        <taxon>Anopheles</taxon>
        <taxon>Anopheles maculatus group</taxon>
    </lineage>
</organism>
<dbReference type="GO" id="GO:0002224">
    <property type="term" value="P:toll-like receptor signaling pathway"/>
    <property type="evidence" value="ECO:0007669"/>
    <property type="project" value="InterPro"/>
</dbReference>
<dbReference type="EnsemblMetazoa" id="AMAM023383-RA">
    <property type="protein sequence ID" value="AMAM023383-PA"/>
    <property type="gene ID" value="AMAM023383"/>
</dbReference>
<dbReference type="PIRSF" id="PIRSF037595">
    <property type="entry name" value="Toll-like_receptor"/>
    <property type="match status" value="1"/>
</dbReference>
<keyword evidence="12" id="KW-1185">Reference proteome</keyword>
<dbReference type="InterPro" id="IPR017241">
    <property type="entry name" value="Toll-like_receptor"/>
</dbReference>
<dbReference type="GO" id="GO:0045087">
    <property type="term" value="P:innate immune response"/>
    <property type="evidence" value="ECO:0007669"/>
    <property type="project" value="TreeGrafter"/>
</dbReference>
<comment type="subcellular location">
    <subcellularLocation>
        <location evidence="1">Membrane</location>
        <topology evidence="1">Single-pass type I membrane protein</topology>
    </subcellularLocation>
</comment>
<reference evidence="12" key="1">
    <citation type="submission" date="2013-09" db="EMBL/GenBank/DDBJ databases">
        <title>The Genome Sequence of Anopheles maculatus species B.</title>
        <authorList>
            <consortium name="The Broad Institute Genomics Platform"/>
            <person name="Neafsey D.E."/>
            <person name="Besansky N."/>
            <person name="Howell P."/>
            <person name="Walton C."/>
            <person name="Young S.K."/>
            <person name="Zeng Q."/>
            <person name="Gargeya S."/>
            <person name="Fitzgerald M."/>
            <person name="Haas B."/>
            <person name="Abouelleil A."/>
            <person name="Allen A.W."/>
            <person name="Alvarado L."/>
            <person name="Arachchi H.M."/>
            <person name="Berlin A.M."/>
            <person name="Chapman S.B."/>
            <person name="Gainer-Dewar J."/>
            <person name="Goldberg J."/>
            <person name="Griggs A."/>
            <person name="Gujja S."/>
            <person name="Hansen M."/>
            <person name="Howarth C."/>
            <person name="Imamovic A."/>
            <person name="Ireland A."/>
            <person name="Larimer J."/>
            <person name="McCowan C."/>
            <person name="Murphy C."/>
            <person name="Pearson M."/>
            <person name="Poon T.W."/>
            <person name="Priest M."/>
            <person name="Roberts A."/>
            <person name="Saif S."/>
            <person name="Shea T."/>
            <person name="Sisk P."/>
            <person name="Sykes S."/>
            <person name="Wortman J."/>
            <person name="Nusbaum C."/>
            <person name="Birren B."/>
        </authorList>
    </citation>
    <scope>NUCLEOTIDE SEQUENCE [LARGE SCALE GENOMIC DNA]</scope>
    <source>
        <strain evidence="12">maculatus3</strain>
    </source>
</reference>
<dbReference type="InterPro" id="IPR001611">
    <property type="entry name" value="Leu-rich_rpt"/>
</dbReference>
<dbReference type="InterPro" id="IPR032675">
    <property type="entry name" value="LRR_dom_sf"/>
</dbReference>
<keyword evidence="5" id="KW-0677">Repeat</keyword>
<dbReference type="Pfam" id="PF12799">
    <property type="entry name" value="LRR_4"/>
    <property type="match status" value="1"/>
</dbReference>
<dbReference type="SMART" id="SM00364">
    <property type="entry name" value="LRR_BAC"/>
    <property type="match status" value="7"/>
</dbReference>
<dbReference type="PANTHER" id="PTHR24365">
    <property type="entry name" value="TOLL-LIKE RECEPTOR"/>
    <property type="match status" value="1"/>
</dbReference>
<name>A0A182TB99_9DIPT</name>
<evidence type="ECO:0000256" key="8">
    <source>
        <dbReference type="ARBA" id="ARBA00023136"/>
    </source>
</evidence>
<keyword evidence="9" id="KW-0325">Glycoprotein</keyword>
<dbReference type="Gene3D" id="3.80.10.10">
    <property type="entry name" value="Ribonuclease Inhibitor"/>
    <property type="match status" value="4"/>
</dbReference>
<feature type="transmembrane region" description="Helical" evidence="10">
    <location>
        <begin position="699"/>
        <end position="721"/>
    </location>
</feature>
<dbReference type="InterPro" id="IPR003591">
    <property type="entry name" value="Leu-rich_rpt_typical-subtyp"/>
</dbReference>
<dbReference type="SUPFAM" id="SSF52058">
    <property type="entry name" value="L domain-like"/>
    <property type="match status" value="3"/>
</dbReference>
<evidence type="ECO:0000256" key="2">
    <source>
        <dbReference type="ARBA" id="ARBA00022614"/>
    </source>
</evidence>
<keyword evidence="4" id="KW-0732">Signal</keyword>
<evidence type="ECO:0000256" key="9">
    <source>
        <dbReference type="ARBA" id="ARBA00023180"/>
    </source>
</evidence>
<sequence>MPTGNQSLVDTLAGFLDRKQLSSIKTLFFVENYNNSEKIPLEPQLFAGLNALEVLSMKKSAAMPLNNSLLFVNLTKLSWLDLREGDGGHQVASTILRPLTKLTTLELMENGLTELPDGLVSNIPTLETIVLHRNKLTRLEKFVGLPKLNDIDLSYNQLTELREDVFDELPNLSKLTLKGNNLTRLSTGLLKYNTKLTFFLASNQDNSRLVLEDRLFAGLQQLEHVALTKCRIAELPEGLFTGATRLKTLELDQNLLVTLPEKLLHGLISLEVLKLQHNGLLHMLPNTLFQDTSALRILDLSHNKLEKLNGQLFRTTAMLEELNLDNNQLRIIDVDAFNTQSSNLHTLTLSHNRVSFYENGRNVFYDNGTPLVLDQTPFKFLNSLQTLDLSHNEIVTIFIDFKGFMPNLRHLDLSHNLITSVSDTNFPFFAPDIETVDLQSNKITQLNFRTIEGVALPQAILLDGNPLNCDCLVYPVVNFIATNAKTEQTFSLKGSQCATPPELSKYTLFDVPRTELVCELDKPNAFCPSECTCHRRPANRIAVVNCTGQSLVHVPDIPNPALVDCDSIELHLANNMLRELPASMGEGWGAVQRLYVANNNISTLRYDTLPDRLEVLDVSHNQFTSLDEQLVQQLAKRNELYHINLSANPWRCDCGEPLLAFVSENVKRIADFRMLQCDDGQPINTSTQTTLCRQRTMMYVRWSVSFVIIAVVALLCVFFYMRYQHEIKVWLFKHDMLRWLVAEEQIDQNKRYDAFISYSHKDE</sequence>
<evidence type="ECO:0000256" key="10">
    <source>
        <dbReference type="SAM" id="Phobius"/>
    </source>
</evidence>
<dbReference type="AlphaFoldDB" id="A0A182TB99"/>
<protein>
    <recommendedName>
        <fullName evidence="13">LRRCT domain-containing protein</fullName>
    </recommendedName>
</protein>
<dbReference type="SMART" id="SM00365">
    <property type="entry name" value="LRR_SD22"/>
    <property type="match status" value="5"/>
</dbReference>
<keyword evidence="8 10" id="KW-0472">Membrane</keyword>
<dbReference type="InterPro" id="IPR025875">
    <property type="entry name" value="Leu-rich_rpt_4"/>
</dbReference>
<evidence type="ECO:0000256" key="1">
    <source>
        <dbReference type="ARBA" id="ARBA00004479"/>
    </source>
</evidence>
<reference evidence="11" key="2">
    <citation type="submission" date="2020-05" db="UniProtKB">
        <authorList>
            <consortium name="EnsemblMetazoa"/>
        </authorList>
    </citation>
    <scope>IDENTIFICATION</scope>
    <source>
        <strain evidence="11">maculatus3</strain>
    </source>
</reference>
<evidence type="ECO:0000313" key="12">
    <source>
        <dbReference type="Proteomes" id="UP000075901"/>
    </source>
</evidence>
<evidence type="ECO:0000256" key="4">
    <source>
        <dbReference type="ARBA" id="ARBA00022729"/>
    </source>
</evidence>
<keyword evidence="3 10" id="KW-0812">Transmembrane</keyword>